<keyword evidence="4" id="KW-0997">Cell inner membrane</keyword>
<comment type="caution">
    <text evidence="11">The sequence shown here is derived from an EMBL/GenBank/DDBJ whole genome shotgun (WGS) entry which is preliminary data.</text>
</comment>
<dbReference type="GO" id="GO:0005886">
    <property type="term" value="C:plasma membrane"/>
    <property type="evidence" value="ECO:0007669"/>
    <property type="project" value="UniProtKB-SubCell"/>
</dbReference>
<dbReference type="Proteomes" id="UP000628736">
    <property type="component" value="Unassembled WGS sequence"/>
</dbReference>
<evidence type="ECO:0000313" key="11">
    <source>
        <dbReference type="EMBL" id="MBC5723366.1"/>
    </source>
</evidence>
<evidence type="ECO:0000256" key="2">
    <source>
        <dbReference type="ARBA" id="ARBA00022448"/>
    </source>
</evidence>
<gene>
    <name evidence="11" type="ORF">H8S11_11155</name>
</gene>
<dbReference type="PANTHER" id="PTHR35011:SF11">
    <property type="entry name" value="TRAP TRANSPORTER SMALL PERMEASE PROTEIN"/>
    <property type="match status" value="1"/>
</dbReference>
<protein>
    <submittedName>
        <fullName evidence="11">TRAP transporter small permease</fullName>
    </submittedName>
</protein>
<dbReference type="RefSeq" id="WP_186853189.1">
    <property type="nucleotide sequence ID" value="NZ_JACOPO010000008.1"/>
</dbReference>
<keyword evidence="7 9" id="KW-0472">Membrane</keyword>
<dbReference type="InterPro" id="IPR007387">
    <property type="entry name" value="TRAP_DctQ"/>
</dbReference>
<keyword evidence="5 9" id="KW-0812">Transmembrane</keyword>
<reference evidence="11" key="1">
    <citation type="submission" date="2020-08" db="EMBL/GenBank/DDBJ databases">
        <title>Genome public.</title>
        <authorList>
            <person name="Liu C."/>
            <person name="Sun Q."/>
        </authorList>
    </citation>
    <scope>NUCLEOTIDE SEQUENCE</scope>
    <source>
        <strain evidence="11">NSJ-23</strain>
    </source>
</reference>
<feature type="transmembrane region" description="Helical" evidence="9">
    <location>
        <begin position="12"/>
        <end position="37"/>
    </location>
</feature>
<comment type="similarity">
    <text evidence="8">Belongs to the TRAP transporter small permease family.</text>
</comment>
<dbReference type="Pfam" id="PF04290">
    <property type="entry name" value="DctQ"/>
    <property type="match status" value="1"/>
</dbReference>
<dbReference type="AlphaFoldDB" id="A0A8J6MDN1"/>
<evidence type="ECO:0000256" key="3">
    <source>
        <dbReference type="ARBA" id="ARBA00022475"/>
    </source>
</evidence>
<dbReference type="GO" id="GO:0022857">
    <property type="term" value="F:transmembrane transporter activity"/>
    <property type="evidence" value="ECO:0007669"/>
    <property type="project" value="TreeGrafter"/>
</dbReference>
<sequence>MKAVFDIYDKVLKILLCCATGGFVAICLLQVFFRFVLQNSLVWSQEACNLLFFLSIFLGAAVCVTERRHITIDLVLEYLPFRVKRYWYLLIYAIMFIFSVYMVFNGYSMALTFAHQITSTLKLSYYHVYLSIPITCILMAINVVRAAAYDFFVTYAPKNDPSRNKEGGAA</sequence>
<organism evidence="11 12">
    <name type="scientific">Flintibacter hominis</name>
    <dbReference type="NCBI Taxonomy" id="2763048"/>
    <lineage>
        <taxon>Bacteria</taxon>
        <taxon>Bacillati</taxon>
        <taxon>Bacillota</taxon>
        <taxon>Clostridia</taxon>
        <taxon>Eubacteriales</taxon>
        <taxon>Flintibacter</taxon>
    </lineage>
</organism>
<evidence type="ECO:0000256" key="9">
    <source>
        <dbReference type="SAM" id="Phobius"/>
    </source>
</evidence>
<keyword evidence="12" id="KW-1185">Reference proteome</keyword>
<name>A0A8J6MDN1_9FIRM</name>
<dbReference type="GO" id="GO:0015740">
    <property type="term" value="P:C4-dicarboxylate transport"/>
    <property type="evidence" value="ECO:0007669"/>
    <property type="project" value="TreeGrafter"/>
</dbReference>
<comment type="subcellular location">
    <subcellularLocation>
        <location evidence="1">Cell inner membrane</location>
        <topology evidence="1">Multi-pass membrane protein</topology>
    </subcellularLocation>
</comment>
<dbReference type="EMBL" id="JACOPO010000008">
    <property type="protein sequence ID" value="MBC5723366.1"/>
    <property type="molecule type" value="Genomic_DNA"/>
</dbReference>
<keyword evidence="2" id="KW-0813">Transport</keyword>
<feature type="domain" description="Tripartite ATP-independent periplasmic transporters DctQ component" evidence="10">
    <location>
        <begin position="24"/>
        <end position="149"/>
    </location>
</feature>
<feature type="transmembrane region" description="Helical" evidence="9">
    <location>
        <begin position="43"/>
        <end position="65"/>
    </location>
</feature>
<evidence type="ECO:0000256" key="4">
    <source>
        <dbReference type="ARBA" id="ARBA00022519"/>
    </source>
</evidence>
<dbReference type="InterPro" id="IPR055348">
    <property type="entry name" value="DctQ"/>
</dbReference>
<keyword evidence="3" id="KW-1003">Cell membrane</keyword>
<keyword evidence="6 9" id="KW-1133">Transmembrane helix</keyword>
<proteinExistence type="inferred from homology"/>
<evidence type="ECO:0000256" key="8">
    <source>
        <dbReference type="ARBA" id="ARBA00038436"/>
    </source>
</evidence>
<dbReference type="PANTHER" id="PTHR35011">
    <property type="entry name" value="2,3-DIKETO-L-GULONATE TRAP TRANSPORTER SMALL PERMEASE PROTEIN YIAM"/>
    <property type="match status" value="1"/>
</dbReference>
<evidence type="ECO:0000256" key="1">
    <source>
        <dbReference type="ARBA" id="ARBA00004429"/>
    </source>
</evidence>
<feature type="transmembrane region" description="Helical" evidence="9">
    <location>
        <begin position="124"/>
        <end position="144"/>
    </location>
</feature>
<evidence type="ECO:0000256" key="6">
    <source>
        <dbReference type="ARBA" id="ARBA00022989"/>
    </source>
</evidence>
<accession>A0A8J6MDN1</accession>
<evidence type="ECO:0000313" key="12">
    <source>
        <dbReference type="Proteomes" id="UP000628736"/>
    </source>
</evidence>
<feature type="transmembrane region" description="Helical" evidence="9">
    <location>
        <begin position="86"/>
        <end position="104"/>
    </location>
</feature>
<evidence type="ECO:0000256" key="5">
    <source>
        <dbReference type="ARBA" id="ARBA00022692"/>
    </source>
</evidence>
<evidence type="ECO:0000256" key="7">
    <source>
        <dbReference type="ARBA" id="ARBA00023136"/>
    </source>
</evidence>
<evidence type="ECO:0000259" key="10">
    <source>
        <dbReference type="Pfam" id="PF04290"/>
    </source>
</evidence>